<proteinExistence type="predicted"/>
<dbReference type="RefSeq" id="WP_044646524.1">
    <property type="nucleotide sequence ID" value="NZ_JTHP01000023.1"/>
</dbReference>
<gene>
    <name evidence="2" type="ORF">QD47_12950</name>
</gene>
<keyword evidence="1" id="KW-0732">Signal</keyword>
<organism evidence="2 3">
    <name type="scientific">Paenibacillus terrae</name>
    <dbReference type="NCBI Taxonomy" id="159743"/>
    <lineage>
        <taxon>Bacteria</taxon>
        <taxon>Bacillati</taxon>
        <taxon>Bacillota</taxon>
        <taxon>Bacilli</taxon>
        <taxon>Bacillales</taxon>
        <taxon>Paenibacillaceae</taxon>
        <taxon>Paenibacillus</taxon>
    </lineage>
</organism>
<accession>A0A0D7X569</accession>
<evidence type="ECO:0000313" key="3">
    <source>
        <dbReference type="Proteomes" id="UP000032534"/>
    </source>
</evidence>
<feature type="signal peptide" evidence="1">
    <location>
        <begin position="1"/>
        <end position="26"/>
    </location>
</feature>
<name>A0A0D7X569_9BACL</name>
<sequence>MIYMKKLLCSILLAALVLVFPTQSFAEVTQSEGKLNSTASSSGQHVTVNIPLEITDNSVSNSVYGDFSTQKTKVLYATLDF</sequence>
<dbReference type="PATRIC" id="fig|159743.3.peg.2879"/>
<evidence type="ECO:0000313" key="2">
    <source>
        <dbReference type="EMBL" id="KJD45172.1"/>
    </source>
</evidence>
<protein>
    <submittedName>
        <fullName evidence="2">Uncharacterized protein</fullName>
    </submittedName>
</protein>
<keyword evidence="3" id="KW-1185">Reference proteome</keyword>
<feature type="chain" id="PRO_5002326197" evidence="1">
    <location>
        <begin position="27"/>
        <end position="81"/>
    </location>
</feature>
<reference evidence="2 3" key="1">
    <citation type="submission" date="2014-11" db="EMBL/GenBank/DDBJ databases">
        <title>Draft Genome Sequences of Paenibacillus polymyxa NRRL B-30509 and Paenibacillus terrae NRRL B-30644, Strains from a Poultry Environment that Produce Tridecaptin A and Paenicidins.</title>
        <authorList>
            <person name="van Belkum M.J."/>
            <person name="Lohans C.T."/>
            <person name="Vederas J.C."/>
        </authorList>
    </citation>
    <scope>NUCLEOTIDE SEQUENCE [LARGE SCALE GENOMIC DNA]</scope>
    <source>
        <strain evidence="2 3">NRRL B-30644</strain>
    </source>
</reference>
<dbReference type="EMBL" id="JTHP01000023">
    <property type="protein sequence ID" value="KJD45172.1"/>
    <property type="molecule type" value="Genomic_DNA"/>
</dbReference>
<comment type="caution">
    <text evidence="2">The sequence shown here is derived from an EMBL/GenBank/DDBJ whole genome shotgun (WGS) entry which is preliminary data.</text>
</comment>
<dbReference type="Proteomes" id="UP000032534">
    <property type="component" value="Unassembled WGS sequence"/>
</dbReference>
<evidence type="ECO:0000256" key="1">
    <source>
        <dbReference type="SAM" id="SignalP"/>
    </source>
</evidence>
<dbReference type="AlphaFoldDB" id="A0A0D7X569"/>